<protein>
    <submittedName>
        <fullName evidence="2">TnpV protein</fullName>
    </submittedName>
</protein>
<keyword evidence="1" id="KW-0175">Coiled coil</keyword>
<dbReference type="Pfam" id="PF14198">
    <property type="entry name" value="TnpV"/>
    <property type="match status" value="1"/>
</dbReference>
<sequence length="117" mass="13880">MAAITYSRQGDYLLPNLTIPEEEEVHLGKYAYLRNQYLMKNRYGMYLNLLTAGTLNQHLLQTEEEAQMRMETLIQQMAEKEGVTEELKARDQMEWIGRMNNIRQRAQEIVRNEILEN</sequence>
<proteinExistence type="predicted"/>
<dbReference type="EMBL" id="QSFS01000016">
    <property type="protein sequence ID" value="RHA67065.1"/>
    <property type="molecule type" value="Genomic_DNA"/>
</dbReference>
<organism evidence="2 4">
    <name type="scientific">Dorea formicigenerans</name>
    <dbReference type="NCBI Taxonomy" id="39486"/>
    <lineage>
        <taxon>Bacteria</taxon>
        <taxon>Bacillati</taxon>
        <taxon>Bacillota</taxon>
        <taxon>Clostridia</taxon>
        <taxon>Lachnospirales</taxon>
        <taxon>Lachnospiraceae</taxon>
        <taxon>Dorea</taxon>
    </lineage>
</organism>
<dbReference type="RefSeq" id="WP_118364944.1">
    <property type="nucleotide sequence ID" value="NZ_QSFS01000016.1"/>
</dbReference>
<evidence type="ECO:0000313" key="3">
    <source>
        <dbReference type="EMBL" id="RHA67065.1"/>
    </source>
</evidence>
<gene>
    <name evidence="3" type="ORF">DW924_13170</name>
    <name evidence="2" type="ORF">DWV67_13005</name>
</gene>
<evidence type="ECO:0000313" key="5">
    <source>
        <dbReference type="Proteomes" id="UP000285642"/>
    </source>
</evidence>
<evidence type="ECO:0000256" key="1">
    <source>
        <dbReference type="SAM" id="Coils"/>
    </source>
</evidence>
<dbReference type="InterPro" id="IPR026989">
    <property type="entry name" value="TnpV"/>
</dbReference>
<dbReference type="EMBL" id="QSAJ01000038">
    <property type="protein sequence ID" value="RGW50911.1"/>
    <property type="molecule type" value="Genomic_DNA"/>
</dbReference>
<dbReference type="Proteomes" id="UP000285642">
    <property type="component" value="Unassembled WGS sequence"/>
</dbReference>
<name>A0A395XI39_9FIRM</name>
<feature type="coiled-coil region" evidence="1">
    <location>
        <begin position="56"/>
        <end position="90"/>
    </location>
</feature>
<accession>A0A395XI39</accession>
<evidence type="ECO:0000313" key="4">
    <source>
        <dbReference type="Proteomes" id="UP000266376"/>
    </source>
</evidence>
<comment type="caution">
    <text evidence="2">The sequence shown here is derived from an EMBL/GenBank/DDBJ whole genome shotgun (WGS) entry which is preliminary data.</text>
</comment>
<reference evidence="4 5" key="1">
    <citation type="submission" date="2018-08" db="EMBL/GenBank/DDBJ databases">
        <title>A genome reference for cultivated species of the human gut microbiota.</title>
        <authorList>
            <person name="Zou Y."/>
            <person name="Xue W."/>
            <person name="Luo G."/>
        </authorList>
    </citation>
    <scope>NUCLEOTIDE SEQUENCE [LARGE SCALE GENOMIC DNA]</scope>
    <source>
        <strain evidence="2 4">AF12-11</strain>
        <strain evidence="3 5">AM42-8</strain>
    </source>
</reference>
<dbReference type="Proteomes" id="UP000266376">
    <property type="component" value="Unassembled WGS sequence"/>
</dbReference>
<evidence type="ECO:0000313" key="2">
    <source>
        <dbReference type="EMBL" id="RGW50911.1"/>
    </source>
</evidence>
<dbReference type="AlphaFoldDB" id="A0A395XI39"/>